<dbReference type="Gene3D" id="1.10.150.240">
    <property type="entry name" value="Putative phosphatase, domain 2"/>
    <property type="match status" value="1"/>
</dbReference>
<comment type="caution">
    <text evidence="1">The sequence shown here is derived from an EMBL/GenBank/DDBJ whole genome shotgun (WGS) entry which is preliminary data.</text>
</comment>
<dbReference type="Proteomes" id="UP001177160">
    <property type="component" value="Unassembled WGS sequence"/>
</dbReference>
<dbReference type="SFLD" id="SFLDG01129">
    <property type="entry name" value="C1.5:_HAD__Beta-PGM__Phosphata"/>
    <property type="match status" value="1"/>
</dbReference>
<dbReference type="InterPro" id="IPR006549">
    <property type="entry name" value="HAD-SF_hydro_IIIA"/>
</dbReference>
<dbReference type="SFLD" id="SFLDS00003">
    <property type="entry name" value="Haloacid_Dehalogenase"/>
    <property type="match status" value="1"/>
</dbReference>
<dbReference type="Gene3D" id="3.40.50.1000">
    <property type="entry name" value="HAD superfamily/HAD-like"/>
    <property type="match status" value="1"/>
</dbReference>
<evidence type="ECO:0000313" key="2">
    <source>
        <dbReference type="Proteomes" id="UP001177160"/>
    </source>
</evidence>
<dbReference type="InterPro" id="IPR006439">
    <property type="entry name" value="HAD-SF_hydro_IA"/>
</dbReference>
<dbReference type="InterPro" id="IPR023214">
    <property type="entry name" value="HAD_sf"/>
</dbReference>
<dbReference type="InterPro" id="IPR036412">
    <property type="entry name" value="HAD-like_sf"/>
</dbReference>
<reference evidence="1" key="1">
    <citation type="submission" date="2022-09" db="EMBL/GenBank/DDBJ databases">
        <title>Novel Mycoplasma species identified in domestic and wild animals.</title>
        <authorList>
            <person name="Volokhov D.V."/>
            <person name="Furtak V.A."/>
            <person name="Zagorodnyaya T.A."/>
        </authorList>
    </citation>
    <scope>NUCLEOTIDE SEQUENCE</scope>
    <source>
        <strain evidence="1">Oakley</strain>
    </source>
</reference>
<accession>A0ABT2Y5T2</accession>
<keyword evidence="2" id="KW-1185">Reference proteome</keyword>
<dbReference type="NCBIfam" id="TIGR01509">
    <property type="entry name" value="HAD-SF-IA-v3"/>
    <property type="match status" value="1"/>
</dbReference>
<proteinExistence type="predicted"/>
<dbReference type="PRINTS" id="PR00413">
    <property type="entry name" value="HADHALOGNASE"/>
</dbReference>
<dbReference type="NCBIfam" id="TIGR01662">
    <property type="entry name" value="HAD-SF-IIIA"/>
    <property type="match status" value="1"/>
</dbReference>
<dbReference type="InterPro" id="IPR050155">
    <property type="entry name" value="HAD-like_hydrolase_sf"/>
</dbReference>
<dbReference type="EMBL" id="JAOVQM010000003">
    <property type="protein sequence ID" value="MCV2232081.1"/>
    <property type="molecule type" value="Genomic_DNA"/>
</dbReference>
<dbReference type="PANTHER" id="PTHR43434">
    <property type="entry name" value="PHOSPHOGLYCOLATE PHOSPHATASE"/>
    <property type="match status" value="1"/>
</dbReference>
<dbReference type="SFLD" id="SFLDG01135">
    <property type="entry name" value="C1.5.6:_HAD__Beta-PGM__Phospha"/>
    <property type="match status" value="1"/>
</dbReference>
<gene>
    <name evidence="1" type="ORF">N7548_04485</name>
</gene>
<dbReference type="GO" id="GO:0016787">
    <property type="term" value="F:hydrolase activity"/>
    <property type="evidence" value="ECO:0007669"/>
    <property type="project" value="UniProtKB-KW"/>
</dbReference>
<dbReference type="PANTHER" id="PTHR43434:SF1">
    <property type="entry name" value="PHOSPHOGLYCOLATE PHOSPHATASE"/>
    <property type="match status" value="1"/>
</dbReference>
<name>A0ABT2Y5T2_9MOLU</name>
<dbReference type="InterPro" id="IPR041492">
    <property type="entry name" value="HAD_2"/>
</dbReference>
<keyword evidence="1" id="KW-0378">Hydrolase</keyword>
<sequence>MKKAILFDLDGTLLNTLTDLTNAINYMLSHFNFGTMTEEGVRRLLGNGARQLVELAIGEEVSKADFETYYNFYDAYYQAHSEEATAPYEGIPEVLEAFKKRGYRLAVISNKQDAAVKQLIKRQFPGLFEFALGVTEDGIKKPDPRMVEKVLKAMDLKPNEVYLVGDSEADIETGKSAKLEVVACLWGFRDMKDLAPLKPEFIVGKPYDLLKVI</sequence>
<protein>
    <submittedName>
        <fullName evidence="1">HAD family hydrolase</fullName>
    </submittedName>
</protein>
<dbReference type="PROSITE" id="PS01228">
    <property type="entry name" value="COF_1"/>
    <property type="match status" value="1"/>
</dbReference>
<dbReference type="Pfam" id="PF13419">
    <property type="entry name" value="HAD_2"/>
    <property type="match status" value="1"/>
</dbReference>
<organism evidence="1 2">
    <name type="scientific">Paracholeplasma manati</name>
    <dbReference type="NCBI Taxonomy" id="591373"/>
    <lineage>
        <taxon>Bacteria</taxon>
        <taxon>Bacillati</taxon>
        <taxon>Mycoplasmatota</taxon>
        <taxon>Mollicutes</taxon>
        <taxon>Acholeplasmatales</taxon>
        <taxon>Acholeplasmataceae</taxon>
        <taxon>Paracholeplasma</taxon>
    </lineage>
</organism>
<dbReference type="InterPro" id="IPR023198">
    <property type="entry name" value="PGP-like_dom2"/>
</dbReference>
<dbReference type="RefSeq" id="WP_263608247.1">
    <property type="nucleotide sequence ID" value="NZ_JAOVQM010000003.1"/>
</dbReference>
<dbReference type="NCBIfam" id="TIGR01549">
    <property type="entry name" value="HAD-SF-IA-v1"/>
    <property type="match status" value="1"/>
</dbReference>
<evidence type="ECO:0000313" key="1">
    <source>
        <dbReference type="EMBL" id="MCV2232081.1"/>
    </source>
</evidence>
<dbReference type="SUPFAM" id="SSF56784">
    <property type="entry name" value="HAD-like"/>
    <property type="match status" value="1"/>
</dbReference>